<proteinExistence type="predicted"/>
<evidence type="ECO:0000313" key="1">
    <source>
        <dbReference type="EMBL" id="CAD7457822.1"/>
    </source>
</evidence>
<protein>
    <submittedName>
        <fullName evidence="1">Uncharacterized protein</fullName>
    </submittedName>
</protein>
<dbReference type="EMBL" id="OE001923">
    <property type="protein sequence ID" value="CAD7457822.1"/>
    <property type="molecule type" value="Genomic_DNA"/>
</dbReference>
<organism evidence="1">
    <name type="scientific">Timema tahoe</name>
    <dbReference type="NCBI Taxonomy" id="61484"/>
    <lineage>
        <taxon>Eukaryota</taxon>
        <taxon>Metazoa</taxon>
        <taxon>Ecdysozoa</taxon>
        <taxon>Arthropoda</taxon>
        <taxon>Hexapoda</taxon>
        <taxon>Insecta</taxon>
        <taxon>Pterygota</taxon>
        <taxon>Neoptera</taxon>
        <taxon>Polyneoptera</taxon>
        <taxon>Phasmatodea</taxon>
        <taxon>Timematodea</taxon>
        <taxon>Timematoidea</taxon>
        <taxon>Timematidae</taxon>
        <taxon>Timema</taxon>
    </lineage>
</organism>
<reference evidence="1" key="1">
    <citation type="submission" date="2020-11" db="EMBL/GenBank/DDBJ databases">
        <authorList>
            <person name="Tran Van P."/>
        </authorList>
    </citation>
    <scope>NUCLEOTIDE SEQUENCE</scope>
</reference>
<sequence length="98" mass="10853">MTSDILKIELDKDKRDLMTSSEGSTLFLGDLGGEEGEELWDSGKNASNQVATFQQPKLYPKKFLYVTLGTILSNSLNYSVTKKVEAQFIAAQEMEVGN</sequence>
<dbReference type="AlphaFoldDB" id="A0A7R9NVI3"/>
<accession>A0A7R9NVI3</accession>
<name>A0A7R9NVI3_9NEOP</name>
<gene>
    <name evidence="1" type="ORF">TTEB3V08_LOCUS5812</name>
</gene>